<evidence type="ECO:0000313" key="3">
    <source>
        <dbReference type="Proteomes" id="UP000663829"/>
    </source>
</evidence>
<dbReference type="AlphaFoldDB" id="A0A815S0Z1"/>
<gene>
    <name evidence="1" type="ORF">GPM918_LOCUS36020</name>
    <name evidence="2" type="ORF">SRO942_LOCUS36745</name>
</gene>
<accession>A0A815S0Z1</accession>
<evidence type="ECO:0000313" key="2">
    <source>
        <dbReference type="EMBL" id="CAF4349577.1"/>
    </source>
</evidence>
<dbReference type="Proteomes" id="UP000681722">
    <property type="component" value="Unassembled WGS sequence"/>
</dbReference>
<dbReference type="EMBL" id="CAJNOQ010021397">
    <property type="protein sequence ID" value="CAF1485481.1"/>
    <property type="molecule type" value="Genomic_DNA"/>
</dbReference>
<name>A0A815S0Z1_9BILA</name>
<keyword evidence="3" id="KW-1185">Reference proteome</keyword>
<dbReference type="OrthoDB" id="10603407at2759"/>
<protein>
    <submittedName>
        <fullName evidence="1">Uncharacterized protein</fullName>
    </submittedName>
</protein>
<sequence length="341" mass="39796">MNNEEEHSDELIAACIWSLYIQQKDQMFTEEEFKRLDYLQKYANSSCLRQAVLVGMFSRIDIQPDNYGVIDVYHSYMSSTAKIMGSEDEMNYCERASNWIIRHASVLLPYFIHDMYENFANVWCFGVADYIKVATNICAKITNEFRRAVHQTSMGEKVFRTGLYEMNKKLDTSSQYDCLTLYACFEEVSPHYIAMLMEHVLNTLEKDLHLTNLVTTLRFVSDRRSIELLFNIFQLSLSLRQRHTAAEVLLRLTLLDHVSITEVQRILTAAIEDPRSQHHLFISHYSRSTFDYKLKTLLVRLLVKQDSRGEYEKEIDMLNITTSDRTQAAVFGKFNSENNSS</sequence>
<comment type="caution">
    <text evidence="1">The sequence shown here is derived from an EMBL/GenBank/DDBJ whole genome shotgun (WGS) entry which is preliminary data.</text>
</comment>
<proteinExistence type="predicted"/>
<dbReference type="Proteomes" id="UP000663829">
    <property type="component" value="Unassembled WGS sequence"/>
</dbReference>
<evidence type="ECO:0000313" key="1">
    <source>
        <dbReference type="EMBL" id="CAF1485481.1"/>
    </source>
</evidence>
<dbReference type="EMBL" id="CAJOBC010086882">
    <property type="protein sequence ID" value="CAF4349577.1"/>
    <property type="molecule type" value="Genomic_DNA"/>
</dbReference>
<reference evidence="1" key="1">
    <citation type="submission" date="2021-02" db="EMBL/GenBank/DDBJ databases">
        <authorList>
            <person name="Nowell W R."/>
        </authorList>
    </citation>
    <scope>NUCLEOTIDE SEQUENCE</scope>
</reference>
<organism evidence="1 3">
    <name type="scientific">Didymodactylos carnosus</name>
    <dbReference type="NCBI Taxonomy" id="1234261"/>
    <lineage>
        <taxon>Eukaryota</taxon>
        <taxon>Metazoa</taxon>
        <taxon>Spiralia</taxon>
        <taxon>Gnathifera</taxon>
        <taxon>Rotifera</taxon>
        <taxon>Eurotatoria</taxon>
        <taxon>Bdelloidea</taxon>
        <taxon>Philodinida</taxon>
        <taxon>Philodinidae</taxon>
        <taxon>Didymodactylos</taxon>
    </lineage>
</organism>